<dbReference type="EMBL" id="BPQH01000006">
    <property type="protein sequence ID" value="GJD49523.1"/>
    <property type="molecule type" value="Genomic_DNA"/>
</dbReference>
<comment type="similarity">
    <text evidence="1">Belongs to the ros/MucR family.</text>
</comment>
<evidence type="ECO:0000313" key="2">
    <source>
        <dbReference type="EMBL" id="GJD49523.1"/>
    </source>
</evidence>
<dbReference type="Gene3D" id="1.10.10.1550">
    <property type="entry name" value="ROS/MUCR transcriptional regulator protein"/>
    <property type="match status" value="1"/>
</dbReference>
<dbReference type="Proteomes" id="UP001055167">
    <property type="component" value="Unassembled WGS sequence"/>
</dbReference>
<comment type="caution">
    <text evidence="2">The sequence shown here is derived from an EMBL/GenBank/DDBJ whole genome shotgun (WGS) entry which is preliminary data.</text>
</comment>
<accession>A0ABQ4QVZ6</accession>
<dbReference type="InterPro" id="IPR008807">
    <property type="entry name" value="ROS_MUCR"/>
</dbReference>
<dbReference type="InterPro" id="IPR041920">
    <property type="entry name" value="ROS/MUCR_sf"/>
</dbReference>
<reference evidence="2" key="2">
    <citation type="submission" date="2021-08" db="EMBL/GenBank/DDBJ databases">
        <authorList>
            <person name="Tani A."/>
            <person name="Ola A."/>
            <person name="Ogura Y."/>
            <person name="Katsura K."/>
            <person name="Hayashi T."/>
        </authorList>
    </citation>
    <scope>NUCLEOTIDE SEQUENCE</scope>
    <source>
        <strain evidence="2">KCTC 52305</strain>
    </source>
</reference>
<dbReference type="Pfam" id="PF05443">
    <property type="entry name" value="ROS_MUCR"/>
    <property type="match status" value="1"/>
</dbReference>
<evidence type="ECO:0000256" key="1">
    <source>
        <dbReference type="ARBA" id="ARBA00007031"/>
    </source>
</evidence>
<gene>
    <name evidence="2" type="primary">ros_5</name>
    <name evidence="2" type="ORF">OPKNFCMD_2254</name>
</gene>
<dbReference type="RefSeq" id="WP_128562534.1">
    <property type="nucleotide sequence ID" value="NZ_BPQH01000006.1"/>
</dbReference>
<name>A0ABQ4QVZ6_9HYPH</name>
<reference evidence="2" key="1">
    <citation type="journal article" date="2021" name="Front. Microbiol.">
        <title>Comprehensive Comparative Genomics and Phenotyping of Methylobacterium Species.</title>
        <authorList>
            <person name="Alessa O."/>
            <person name="Ogura Y."/>
            <person name="Fujitani Y."/>
            <person name="Takami H."/>
            <person name="Hayashi T."/>
            <person name="Sahin N."/>
            <person name="Tani A."/>
        </authorList>
    </citation>
    <scope>NUCLEOTIDE SEQUENCE</scope>
    <source>
        <strain evidence="2">KCTC 52305</strain>
    </source>
</reference>
<keyword evidence="3" id="KW-1185">Reference proteome</keyword>
<sequence length="153" mass="16464">MPDASKTSPTYLVELSTEIVATYVAHNSLPASEVPSFLIRVHEAFTSISKTPEPEAPVLTPAVSIKKTITPDRIISLEDGKGYKTLKRHLGKLGLTPATYRQKWGLPHDYPMVAANYAAERSALARASGLGTHRAAAKAATKDDTVSEPKPRG</sequence>
<organism evidence="2 3">
    <name type="scientific">Methylobacterium crusticola</name>
    <dbReference type="NCBI Taxonomy" id="1697972"/>
    <lineage>
        <taxon>Bacteria</taxon>
        <taxon>Pseudomonadati</taxon>
        <taxon>Pseudomonadota</taxon>
        <taxon>Alphaproteobacteria</taxon>
        <taxon>Hyphomicrobiales</taxon>
        <taxon>Methylobacteriaceae</taxon>
        <taxon>Methylobacterium</taxon>
    </lineage>
</organism>
<protein>
    <submittedName>
        <fullName evidence="2">Transcriptional regulatory protein ros</fullName>
    </submittedName>
</protein>
<proteinExistence type="inferred from homology"/>
<evidence type="ECO:0000313" key="3">
    <source>
        <dbReference type="Proteomes" id="UP001055167"/>
    </source>
</evidence>